<proteinExistence type="predicted"/>
<evidence type="ECO:0000313" key="2">
    <source>
        <dbReference type="Proteomes" id="UP000499080"/>
    </source>
</evidence>
<dbReference type="Proteomes" id="UP000499080">
    <property type="component" value="Unassembled WGS sequence"/>
</dbReference>
<name>A0A4Y1ZZH4_ARAVE</name>
<keyword evidence="2" id="KW-1185">Reference proteome</keyword>
<sequence>MSRTLPTPVFSPPNFRITPEEEQLTLDVRFTTCNVHIRGESLVKPNLESRLIQKPRSYHQAFAAQGLLCGELIRKSNDKAHTELSCHDSWCTRVFEWQEPQQHSGAEAGVLHGISPPKEVRPVIGVEVTGPPTIIIPTREARPRLLIRRLLIRELVVLSVE</sequence>
<reference evidence="1 2" key="1">
    <citation type="journal article" date="2019" name="Sci. Rep.">
        <title>Orb-weaving spider Araneus ventricosus genome elucidates the spidroin gene catalogue.</title>
        <authorList>
            <person name="Kono N."/>
            <person name="Nakamura H."/>
            <person name="Ohtoshi R."/>
            <person name="Moran D.A.P."/>
            <person name="Shinohara A."/>
            <person name="Yoshida Y."/>
            <person name="Fujiwara M."/>
            <person name="Mori M."/>
            <person name="Tomita M."/>
            <person name="Arakawa K."/>
        </authorList>
    </citation>
    <scope>NUCLEOTIDE SEQUENCE [LARGE SCALE GENOMIC DNA]</scope>
</reference>
<evidence type="ECO:0000313" key="1">
    <source>
        <dbReference type="EMBL" id="GBL72911.1"/>
    </source>
</evidence>
<comment type="caution">
    <text evidence="1">The sequence shown here is derived from an EMBL/GenBank/DDBJ whole genome shotgun (WGS) entry which is preliminary data.</text>
</comment>
<dbReference type="EMBL" id="BGPR01000002">
    <property type="protein sequence ID" value="GBL72911.1"/>
    <property type="molecule type" value="Genomic_DNA"/>
</dbReference>
<gene>
    <name evidence="1" type="ORF">AVEN_128099_1</name>
</gene>
<accession>A0A4Y1ZZH4</accession>
<dbReference type="AlphaFoldDB" id="A0A4Y1ZZH4"/>
<protein>
    <submittedName>
        <fullName evidence="1">Uncharacterized protein</fullName>
    </submittedName>
</protein>
<organism evidence="1 2">
    <name type="scientific">Araneus ventricosus</name>
    <name type="common">Orbweaver spider</name>
    <name type="synonym">Epeira ventricosa</name>
    <dbReference type="NCBI Taxonomy" id="182803"/>
    <lineage>
        <taxon>Eukaryota</taxon>
        <taxon>Metazoa</taxon>
        <taxon>Ecdysozoa</taxon>
        <taxon>Arthropoda</taxon>
        <taxon>Chelicerata</taxon>
        <taxon>Arachnida</taxon>
        <taxon>Araneae</taxon>
        <taxon>Araneomorphae</taxon>
        <taxon>Entelegynae</taxon>
        <taxon>Araneoidea</taxon>
        <taxon>Araneidae</taxon>
        <taxon>Araneus</taxon>
    </lineage>
</organism>